<keyword evidence="3" id="KW-1003">Cell membrane</keyword>
<comment type="similarity">
    <text evidence="7">Belongs to the binding-protein-dependent transport system permease family.</text>
</comment>
<feature type="transmembrane region" description="Helical" evidence="7">
    <location>
        <begin position="284"/>
        <end position="307"/>
    </location>
</feature>
<dbReference type="CDD" id="cd06261">
    <property type="entry name" value="TM_PBP2"/>
    <property type="match status" value="1"/>
</dbReference>
<evidence type="ECO:0000256" key="3">
    <source>
        <dbReference type="ARBA" id="ARBA00022475"/>
    </source>
</evidence>
<keyword evidence="10" id="KW-1185">Reference proteome</keyword>
<dbReference type="GO" id="GO:0055085">
    <property type="term" value="P:transmembrane transport"/>
    <property type="evidence" value="ECO:0007669"/>
    <property type="project" value="InterPro"/>
</dbReference>
<dbReference type="EMBL" id="VFMN01000001">
    <property type="protein sequence ID" value="TQJ09977.1"/>
    <property type="molecule type" value="Genomic_DNA"/>
</dbReference>
<evidence type="ECO:0000256" key="2">
    <source>
        <dbReference type="ARBA" id="ARBA00022448"/>
    </source>
</evidence>
<accession>A0A542E3S7</accession>
<comment type="caution">
    <text evidence="9">The sequence shown here is derived from an EMBL/GenBank/DDBJ whole genome shotgun (WGS) entry which is preliminary data.</text>
</comment>
<feature type="domain" description="ABC transmembrane type-1" evidence="8">
    <location>
        <begin position="98"/>
        <end position="300"/>
    </location>
</feature>
<dbReference type="Proteomes" id="UP000317893">
    <property type="component" value="Unassembled WGS sequence"/>
</dbReference>
<evidence type="ECO:0000256" key="4">
    <source>
        <dbReference type="ARBA" id="ARBA00022692"/>
    </source>
</evidence>
<feature type="transmembrane region" description="Helical" evidence="7">
    <location>
        <begin position="104"/>
        <end position="125"/>
    </location>
</feature>
<evidence type="ECO:0000313" key="10">
    <source>
        <dbReference type="Proteomes" id="UP000317893"/>
    </source>
</evidence>
<organism evidence="9 10">
    <name type="scientific">Lapillicoccus jejuensis</name>
    <dbReference type="NCBI Taxonomy" id="402171"/>
    <lineage>
        <taxon>Bacteria</taxon>
        <taxon>Bacillati</taxon>
        <taxon>Actinomycetota</taxon>
        <taxon>Actinomycetes</taxon>
        <taxon>Micrococcales</taxon>
        <taxon>Intrasporangiaceae</taxon>
        <taxon>Lapillicoccus</taxon>
    </lineage>
</organism>
<evidence type="ECO:0000256" key="5">
    <source>
        <dbReference type="ARBA" id="ARBA00022989"/>
    </source>
</evidence>
<name>A0A542E3S7_9MICO</name>
<feature type="transmembrane region" description="Helical" evidence="7">
    <location>
        <begin position="137"/>
        <end position="158"/>
    </location>
</feature>
<dbReference type="InterPro" id="IPR000515">
    <property type="entry name" value="MetI-like"/>
</dbReference>
<comment type="subcellular location">
    <subcellularLocation>
        <location evidence="1 7">Cell membrane</location>
        <topology evidence="1 7">Multi-pass membrane protein</topology>
    </subcellularLocation>
</comment>
<sequence>MSHRLRFVPGRLLQAVPVVFGVTIVVFFMVHLLPGNPALTLLGQTATPDRVAALNHQLGLDEPLWQQYGTFLRHLVTGDLGTSITYQQPVADLIVTALPVTLELVVFALVLALLISIPLAGLAATRPGRGRDLGVRAFTLVGQGMPQFWVGIMLLLLLAVRLGAFPVGGYGDTPGEHVYYLFLPSLTLAIALAPQVIRSLRASMISVLGSEYVGTARSKGAGGAALFRGHVLRNAAIPTVSIVGVNLGYLVGGSLVIEKVFAVPGLGSLMVNAIFSRDFPTIQAVSLVVALFVVVVGVLTDVAYTLLDPRVDLAVGGRP</sequence>
<dbReference type="Gene3D" id="1.10.3720.10">
    <property type="entry name" value="MetI-like"/>
    <property type="match status" value="1"/>
</dbReference>
<keyword evidence="5 7" id="KW-1133">Transmembrane helix</keyword>
<evidence type="ECO:0000313" key="9">
    <source>
        <dbReference type="EMBL" id="TQJ09977.1"/>
    </source>
</evidence>
<dbReference type="Pfam" id="PF00528">
    <property type="entry name" value="BPD_transp_1"/>
    <property type="match status" value="1"/>
</dbReference>
<reference evidence="9 10" key="1">
    <citation type="submission" date="2019-06" db="EMBL/GenBank/DDBJ databases">
        <title>Sequencing the genomes of 1000 actinobacteria strains.</title>
        <authorList>
            <person name="Klenk H.-P."/>
        </authorList>
    </citation>
    <scope>NUCLEOTIDE SEQUENCE [LARGE SCALE GENOMIC DNA]</scope>
    <source>
        <strain evidence="9 10">DSM 18607</strain>
    </source>
</reference>
<dbReference type="GO" id="GO:0005886">
    <property type="term" value="C:plasma membrane"/>
    <property type="evidence" value="ECO:0007669"/>
    <property type="project" value="UniProtKB-SubCell"/>
</dbReference>
<dbReference type="OrthoDB" id="5169641at2"/>
<feature type="transmembrane region" description="Helical" evidence="7">
    <location>
        <begin position="12"/>
        <end position="33"/>
    </location>
</feature>
<evidence type="ECO:0000256" key="1">
    <source>
        <dbReference type="ARBA" id="ARBA00004651"/>
    </source>
</evidence>
<dbReference type="PANTHER" id="PTHR43163">
    <property type="entry name" value="DIPEPTIDE TRANSPORT SYSTEM PERMEASE PROTEIN DPPB-RELATED"/>
    <property type="match status" value="1"/>
</dbReference>
<dbReference type="InterPro" id="IPR045621">
    <property type="entry name" value="BPD_transp_1_N"/>
</dbReference>
<evidence type="ECO:0000256" key="6">
    <source>
        <dbReference type="ARBA" id="ARBA00023136"/>
    </source>
</evidence>
<dbReference type="RefSeq" id="WP_141849258.1">
    <property type="nucleotide sequence ID" value="NZ_BAAAPR010000027.1"/>
</dbReference>
<dbReference type="PANTHER" id="PTHR43163:SF7">
    <property type="entry name" value="DIPEPTIDE-TRANSPORT INTEGRAL MEMBRANE PROTEIN ABC TRANSPORTER DPPB-RELATED"/>
    <property type="match status" value="1"/>
</dbReference>
<dbReference type="Pfam" id="PF19300">
    <property type="entry name" value="BPD_transp_1_N"/>
    <property type="match status" value="1"/>
</dbReference>
<evidence type="ECO:0000256" key="7">
    <source>
        <dbReference type="RuleBase" id="RU363032"/>
    </source>
</evidence>
<gene>
    <name evidence="9" type="ORF">FB458_3094</name>
</gene>
<keyword evidence="2 7" id="KW-0813">Transport</keyword>
<dbReference type="SUPFAM" id="SSF161098">
    <property type="entry name" value="MetI-like"/>
    <property type="match status" value="1"/>
</dbReference>
<keyword evidence="4 7" id="KW-0812">Transmembrane</keyword>
<dbReference type="PROSITE" id="PS50928">
    <property type="entry name" value="ABC_TM1"/>
    <property type="match status" value="1"/>
</dbReference>
<dbReference type="AlphaFoldDB" id="A0A542E3S7"/>
<proteinExistence type="inferred from homology"/>
<keyword evidence="6 7" id="KW-0472">Membrane</keyword>
<protein>
    <submittedName>
        <fullName evidence="9">Peptide/nickel transport system permease protein</fullName>
    </submittedName>
</protein>
<feature type="transmembrane region" description="Helical" evidence="7">
    <location>
        <begin position="178"/>
        <end position="197"/>
    </location>
</feature>
<evidence type="ECO:0000259" key="8">
    <source>
        <dbReference type="PROSITE" id="PS50928"/>
    </source>
</evidence>
<dbReference type="InterPro" id="IPR035906">
    <property type="entry name" value="MetI-like_sf"/>
</dbReference>